<reference evidence="2 4" key="2">
    <citation type="submission" date="2017-03" db="EMBL/GenBank/DDBJ databases">
        <title>Complete sequence of Clostridium formicaceticum DSM 92.</title>
        <authorList>
            <person name="Poehlein A."/>
            <person name="Karl M."/>
            <person name="Bengelsdorf F.R."/>
            <person name="Duerre P."/>
            <person name="Daniel R."/>
        </authorList>
    </citation>
    <scope>NUCLEOTIDE SEQUENCE [LARGE SCALE GENOMIC DNA]</scope>
    <source>
        <strain evidence="2 4">DSM 92</strain>
    </source>
</reference>
<gene>
    <name evidence="1" type="ORF">BJL90_20395</name>
    <name evidence="2" type="ORF">CLFO_30540</name>
</gene>
<dbReference type="SUPFAM" id="SSF53850">
    <property type="entry name" value="Periplasmic binding protein-like II"/>
    <property type="match status" value="1"/>
</dbReference>
<accession>A0AAC9WH75</accession>
<dbReference type="Gene3D" id="3.40.190.10">
    <property type="entry name" value="Periplasmic binding protein-like II"/>
    <property type="match status" value="1"/>
</dbReference>
<dbReference type="KEGG" id="cfm:BJL90_20395"/>
<dbReference type="PANTHER" id="PTHR30024">
    <property type="entry name" value="ALIPHATIC SULFONATES-BINDING PROTEIN-RELATED"/>
    <property type="match status" value="1"/>
</dbReference>
<evidence type="ECO:0000313" key="1">
    <source>
        <dbReference type="EMBL" id="AOY78014.1"/>
    </source>
</evidence>
<dbReference type="Proteomes" id="UP000192478">
    <property type="component" value="Chromosome"/>
</dbReference>
<dbReference type="EMBL" id="CP020559">
    <property type="protein sequence ID" value="ARE88648.1"/>
    <property type="molecule type" value="Genomic_DNA"/>
</dbReference>
<sequence>MKKNMIFFILGIIIFFAIFSGCSSNDIDSNKANIDIPSLKVGYIFTNHQTPLMVAASKGEAFKEEGIYLKEIINREKYVLMREETPVANLDIIVNKNGAETITMMTQGHIDLALASSAAFISAVDQGAEVKMLCPVHTEGIGLVMAKDVEVNNWEEFAKLAKDSEEPIKVGYHSPTSAPLILFEAAIREAGLSYTKNPEDLSVNIMLVDLKGTNNLIPALTSKQVDAWVGPSPYPELAVTENVGKVILDMKHMPPEGKWYDFPCCVAGATQKAIDEYPEAVEYFTKLMTVAANYADEHSDDAAKITSEFTGVPIEAARMSAIKYTTNPSETWITNLGLVYETLKNADSFNGRFSDKAYEEIHDDIFEFVFINKI</sequence>
<evidence type="ECO:0000313" key="2">
    <source>
        <dbReference type="EMBL" id="ARE88648.1"/>
    </source>
</evidence>
<keyword evidence="3" id="KW-1185">Reference proteome</keyword>
<name>A0AAC9WH75_9CLOT</name>
<dbReference type="Pfam" id="PF13379">
    <property type="entry name" value="NMT1_2"/>
    <property type="match status" value="1"/>
</dbReference>
<evidence type="ECO:0000313" key="3">
    <source>
        <dbReference type="Proteomes" id="UP000177894"/>
    </source>
</evidence>
<dbReference type="EMBL" id="CP017603">
    <property type="protein sequence ID" value="AOY78014.1"/>
    <property type="molecule type" value="Genomic_DNA"/>
</dbReference>
<dbReference type="Proteomes" id="UP000177894">
    <property type="component" value="Chromosome"/>
</dbReference>
<proteinExistence type="predicted"/>
<protein>
    <submittedName>
        <fullName evidence="2">NMT1/THI5 like protein</fullName>
    </submittedName>
</protein>
<organism evidence="2 4">
    <name type="scientific">Clostridium formicaceticum</name>
    <dbReference type="NCBI Taxonomy" id="1497"/>
    <lineage>
        <taxon>Bacteria</taxon>
        <taxon>Bacillati</taxon>
        <taxon>Bacillota</taxon>
        <taxon>Clostridia</taxon>
        <taxon>Eubacteriales</taxon>
        <taxon>Clostridiaceae</taxon>
        <taxon>Clostridium</taxon>
    </lineage>
</organism>
<evidence type="ECO:0000313" key="4">
    <source>
        <dbReference type="Proteomes" id="UP000192478"/>
    </source>
</evidence>
<dbReference type="RefSeq" id="WP_070972551.1">
    <property type="nucleotide sequence ID" value="NZ_CP017603.1"/>
</dbReference>
<dbReference type="PROSITE" id="PS51257">
    <property type="entry name" value="PROKAR_LIPOPROTEIN"/>
    <property type="match status" value="1"/>
</dbReference>
<dbReference type="AlphaFoldDB" id="A0AAC9WH75"/>
<reference evidence="1 3" key="1">
    <citation type="submission" date="2016-10" db="EMBL/GenBank/DDBJ databases">
        <title>Complete Genome Sequence of Acetogen Clostridium formicoaceticum ATCC 27076.</title>
        <authorList>
            <person name="Bao T."/>
            <person name="Cheng C."/>
            <person name="Zhao J."/>
            <person name="Yang S.-T."/>
            <person name="Wang J."/>
            <person name="Wang M."/>
        </authorList>
    </citation>
    <scope>NUCLEOTIDE SEQUENCE [LARGE SCALE GENOMIC DNA]</scope>
    <source>
        <strain evidence="1 3">ATCC 27076</strain>
    </source>
</reference>